<dbReference type="Pfam" id="PF02645">
    <property type="entry name" value="DegV"/>
    <property type="match status" value="1"/>
</dbReference>
<evidence type="ECO:0000313" key="3">
    <source>
        <dbReference type="EMBL" id="CBL17870.1"/>
    </source>
</evidence>
<dbReference type="PATRIC" id="fig|213810.4.peg.1712"/>
<dbReference type="InterPro" id="IPR050270">
    <property type="entry name" value="DegV_domain_contain"/>
</dbReference>
<evidence type="ECO:0000313" key="4">
    <source>
        <dbReference type="Proteomes" id="UP000007054"/>
    </source>
</evidence>
<dbReference type="PROSITE" id="PS51482">
    <property type="entry name" value="DEGV"/>
    <property type="match status" value="1"/>
</dbReference>
<accession>D4LE25</accession>
<name>D4LE25_RUMC1</name>
<dbReference type="AlphaFoldDB" id="D4LE25"/>
<comment type="function">
    <text evidence="1">May bind long-chain fatty acids, such as palmitate, and may play a role in lipid transport or fatty acid metabolism.</text>
</comment>
<dbReference type="Proteomes" id="UP000007054">
    <property type="component" value="Chromosome"/>
</dbReference>
<dbReference type="HOGENOM" id="CLU_048251_4_1_9"/>
<dbReference type="Gene3D" id="3.40.50.10440">
    <property type="entry name" value="Dihydroxyacetone kinase, domain 1"/>
    <property type="match status" value="1"/>
</dbReference>
<keyword evidence="4" id="KW-1185">Reference proteome</keyword>
<reference evidence="3" key="2">
    <citation type="submission" date="2010-03" db="EMBL/GenBank/DDBJ databases">
        <authorList>
            <person name="Pajon A."/>
        </authorList>
    </citation>
    <scope>NUCLEOTIDE SEQUENCE</scope>
    <source>
        <strain evidence="3">Type strain: 18P13</strain>
    </source>
</reference>
<dbReference type="GO" id="GO:0008289">
    <property type="term" value="F:lipid binding"/>
    <property type="evidence" value="ECO:0007669"/>
    <property type="project" value="UniProtKB-KW"/>
</dbReference>
<gene>
    <name evidence="3" type="ordered locus">RUM_18160</name>
</gene>
<dbReference type="KEGG" id="rch:RUM_18160"/>
<organism evidence="3 4">
    <name type="scientific">Ruminococcus champanellensis (strain DSM 18848 / JCM 17042 / KCTC 15320 / 18P13)</name>
    <dbReference type="NCBI Taxonomy" id="213810"/>
    <lineage>
        <taxon>Bacteria</taxon>
        <taxon>Bacillati</taxon>
        <taxon>Bacillota</taxon>
        <taxon>Clostridia</taxon>
        <taxon>Eubacteriales</taxon>
        <taxon>Oscillospiraceae</taxon>
        <taxon>Ruminococcus</taxon>
    </lineage>
</organism>
<reference evidence="3" key="1">
    <citation type="submission" date="2010-03" db="EMBL/GenBank/DDBJ databases">
        <title>The genome sequence of Ruminococcus sp. 18P13.</title>
        <authorList>
            <consortium name="metaHIT consortium -- http://www.metahit.eu/"/>
            <person name="Pajon A."/>
            <person name="Turner K."/>
            <person name="Parkhill J."/>
            <person name="Bernalier A."/>
        </authorList>
    </citation>
    <scope>NUCLEOTIDE SEQUENCE [LARGE SCALE GENOMIC DNA]</scope>
    <source>
        <strain evidence="3">Type strain: 18P13</strain>
    </source>
</reference>
<dbReference type="Gene3D" id="2.20.28.50">
    <property type="entry name" value="degv family protein"/>
    <property type="match status" value="1"/>
</dbReference>
<sequence>MREFIISAEAFCDMDPAYMQQQHVNLMGAVYALSDDEYQENTPNCLDPKTFYDRLRKGEMPRTSQVSVEQARASFEEIVRSGKDVLHISFSSALSGTCQSCTIAANDVMERYPDSKVLVVDSLSASMGHGLLVEYALRLKAAGKTIEETAALVTQNRLKFCHYFTVDDLNHLHRGGRVSKVSAVVGGMLGIKPILNVNEEGKLIPFAKVRGRKQSLLALVENMKKKYHNDLDLPVFISHGDAPEDANFVADQVREHFGIQDIRIGTIGPVIGAHAGPGTVALFFIGKDRSI</sequence>
<dbReference type="PANTHER" id="PTHR33434:SF3">
    <property type="entry name" value="DEGV DOMAIN-CONTAINING PROTEIN YITS"/>
    <property type="match status" value="1"/>
</dbReference>
<dbReference type="NCBIfam" id="TIGR00762">
    <property type="entry name" value="DegV"/>
    <property type="match status" value="1"/>
</dbReference>
<protein>
    <submittedName>
        <fullName evidence="3">EDD domain protein, DegV family</fullName>
    </submittedName>
</protein>
<dbReference type="InterPro" id="IPR043168">
    <property type="entry name" value="DegV_C"/>
</dbReference>
<evidence type="ECO:0000256" key="2">
    <source>
        <dbReference type="ARBA" id="ARBA00023121"/>
    </source>
</evidence>
<dbReference type="STRING" id="213810.RUM_18160"/>
<dbReference type="InterPro" id="IPR003797">
    <property type="entry name" value="DegV"/>
</dbReference>
<evidence type="ECO:0000256" key="1">
    <source>
        <dbReference type="ARBA" id="ARBA00003238"/>
    </source>
</evidence>
<keyword evidence="2" id="KW-0446">Lipid-binding</keyword>
<dbReference type="PANTHER" id="PTHR33434">
    <property type="entry name" value="DEGV DOMAIN-CONTAINING PROTEIN DR_1986-RELATED"/>
    <property type="match status" value="1"/>
</dbReference>
<proteinExistence type="predicted"/>
<dbReference type="GeneID" id="83156495"/>
<dbReference type="EMBL" id="FP929052">
    <property type="protein sequence ID" value="CBL17870.1"/>
    <property type="molecule type" value="Genomic_DNA"/>
</dbReference>
<dbReference type="RefSeq" id="WP_015558776.1">
    <property type="nucleotide sequence ID" value="NC_021039.1"/>
</dbReference>
<dbReference type="Gene3D" id="3.30.1180.10">
    <property type="match status" value="1"/>
</dbReference>
<dbReference type="SUPFAM" id="SSF82549">
    <property type="entry name" value="DAK1/DegV-like"/>
    <property type="match status" value="1"/>
</dbReference>
<dbReference type="BioCyc" id="RCHA213810:RUM_RS08810-MONOMER"/>